<dbReference type="PANTHER" id="PTHR31827:SF1">
    <property type="entry name" value="EMB|CAB89363.1"/>
    <property type="match status" value="1"/>
</dbReference>
<dbReference type="EMBL" id="JNBS01002149">
    <property type="protein sequence ID" value="OQR95037.1"/>
    <property type="molecule type" value="Genomic_DNA"/>
</dbReference>
<evidence type="ECO:0000313" key="1">
    <source>
        <dbReference type="EMBL" id="OQR95037.1"/>
    </source>
</evidence>
<gene>
    <name evidence="1" type="ORF">THRCLA_08035</name>
</gene>
<evidence type="ECO:0000313" key="2">
    <source>
        <dbReference type="Proteomes" id="UP000243217"/>
    </source>
</evidence>
<dbReference type="AlphaFoldDB" id="A0A1V9ZAT9"/>
<comment type="caution">
    <text evidence="1">The sequence shown here is derived from an EMBL/GenBank/DDBJ whole genome shotgun (WGS) entry which is preliminary data.</text>
</comment>
<accession>A0A1V9ZAT9</accession>
<dbReference type="STRING" id="74557.A0A1V9ZAT9"/>
<dbReference type="PANTHER" id="PTHR31827">
    <property type="entry name" value="EMB|CAB89363.1"/>
    <property type="match status" value="1"/>
</dbReference>
<evidence type="ECO:0008006" key="3">
    <source>
        <dbReference type="Google" id="ProtNLM"/>
    </source>
</evidence>
<organism evidence="1 2">
    <name type="scientific">Thraustotheca clavata</name>
    <dbReference type="NCBI Taxonomy" id="74557"/>
    <lineage>
        <taxon>Eukaryota</taxon>
        <taxon>Sar</taxon>
        <taxon>Stramenopiles</taxon>
        <taxon>Oomycota</taxon>
        <taxon>Saprolegniomycetes</taxon>
        <taxon>Saprolegniales</taxon>
        <taxon>Achlyaceae</taxon>
        <taxon>Thraustotheca</taxon>
    </lineage>
</organism>
<name>A0A1V9ZAT9_9STRA</name>
<protein>
    <recommendedName>
        <fullName evidence="3">WRKY transcription factor 19</fullName>
    </recommendedName>
</protein>
<reference evidence="1 2" key="1">
    <citation type="journal article" date="2014" name="Genome Biol. Evol.">
        <title>The secreted proteins of Achlya hypogyna and Thraustotheca clavata identify the ancestral oomycete secretome and reveal gene acquisitions by horizontal gene transfer.</title>
        <authorList>
            <person name="Misner I."/>
            <person name="Blouin N."/>
            <person name="Leonard G."/>
            <person name="Richards T.A."/>
            <person name="Lane C.E."/>
        </authorList>
    </citation>
    <scope>NUCLEOTIDE SEQUENCE [LARGE SCALE GENOMIC DNA]</scope>
    <source>
        <strain evidence="1 2">ATCC 34112</strain>
    </source>
</reference>
<proteinExistence type="predicted"/>
<sequence>MSSSMLCQFKSCSNPVMPRSTKCEFHKNRSECSVPHCSNQVFARKLCVRHGGRPVCQFAGCTANAHRRGYCCRHGIKGLKKPCTEPGCTRLAQSKQKCVRHGGGRPCHKEGCNTHARTGGFCSRHAVHARPNEMVVDDSGMKIFPTTPTSYNPGHSIVLPSLRCLPPLQTTSTSWNKYRLETILCEPTMDVRYHTTQLQ</sequence>
<dbReference type="OrthoDB" id="69459at2759"/>
<dbReference type="Proteomes" id="UP000243217">
    <property type="component" value="Unassembled WGS sequence"/>
</dbReference>
<keyword evidence="2" id="KW-1185">Reference proteome</keyword>